<keyword evidence="1" id="KW-1133">Transmembrane helix</keyword>
<sequence length="241" mass="27116">MVMYQIISLLIAGLMFLFGYLILYKKRYSFVSGFSSRDKEEQQAMLDAGYMTVTGRGLIVSGAVLLFGFLAGLSGFMNINLFSWLLFVLVLFGTAYRGIAREPERTRKRNKIVMHVTVVFTLGVLGFAAVAGLSGHELQTGEEGFEITGLYGDQWGYADIQKVTLEDGMQEITLRTNGLSIAGNLKGRFRLDQDGPVLLFLDLSEAPFLRIELEDEIVWLNHEDTAVTEDWYDALRERISR</sequence>
<proteinExistence type="predicted"/>
<keyword evidence="1" id="KW-0472">Membrane</keyword>
<dbReference type="STRING" id="632773.BBEV_2868"/>
<feature type="transmembrane region" description="Helical" evidence="1">
    <location>
        <begin position="81"/>
        <end position="100"/>
    </location>
</feature>
<feature type="transmembrane region" description="Helical" evidence="1">
    <location>
        <begin position="6"/>
        <end position="24"/>
    </location>
</feature>
<name>A0A1D7QYW0_9BACI</name>
<evidence type="ECO:0000313" key="3">
    <source>
        <dbReference type="Proteomes" id="UP000094463"/>
    </source>
</evidence>
<evidence type="ECO:0000313" key="2">
    <source>
        <dbReference type="EMBL" id="AOM84193.1"/>
    </source>
</evidence>
<keyword evidence="3" id="KW-1185">Reference proteome</keyword>
<dbReference type="RefSeq" id="WP_069366095.1">
    <property type="nucleotide sequence ID" value="NZ_CP012502.1"/>
</dbReference>
<dbReference type="KEGG" id="bbev:BBEV_2868"/>
<evidence type="ECO:0008006" key="4">
    <source>
        <dbReference type="Google" id="ProtNLM"/>
    </source>
</evidence>
<evidence type="ECO:0000256" key="1">
    <source>
        <dbReference type="SAM" id="Phobius"/>
    </source>
</evidence>
<reference evidence="2 3" key="1">
    <citation type="submission" date="2015-08" db="EMBL/GenBank/DDBJ databases">
        <title>The complete genome sequence of Bacillus beveridgei MLTeJB.</title>
        <authorList>
            <person name="Hanson T.E."/>
            <person name="Mesa C."/>
            <person name="Basesman S.M."/>
            <person name="Oremland R.S."/>
        </authorList>
    </citation>
    <scope>NUCLEOTIDE SEQUENCE [LARGE SCALE GENOMIC DNA]</scope>
    <source>
        <strain evidence="2 3">MLTeJB</strain>
    </source>
</reference>
<keyword evidence="1" id="KW-0812">Transmembrane</keyword>
<organism evidence="2 3">
    <name type="scientific">Salisediminibacterium beveridgei</name>
    <dbReference type="NCBI Taxonomy" id="632773"/>
    <lineage>
        <taxon>Bacteria</taxon>
        <taxon>Bacillati</taxon>
        <taxon>Bacillota</taxon>
        <taxon>Bacilli</taxon>
        <taxon>Bacillales</taxon>
        <taxon>Bacillaceae</taxon>
        <taxon>Salisediminibacterium</taxon>
    </lineage>
</organism>
<dbReference type="OrthoDB" id="2082701at2"/>
<gene>
    <name evidence="2" type="ORF">BBEV_2868</name>
</gene>
<protein>
    <recommendedName>
        <fullName evidence="4">DUF3784 domain-containing protein</fullName>
    </recommendedName>
</protein>
<feature type="transmembrane region" description="Helical" evidence="1">
    <location>
        <begin position="45"/>
        <end position="69"/>
    </location>
</feature>
<dbReference type="Pfam" id="PF12650">
    <property type="entry name" value="DUF3784"/>
    <property type="match status" value="1"/>
</dbReference>
<dbReference type="InterPro" id="IPR017259">
    <property type="entry name" value="UCP037672"/>
</dbReference>
<dbReference type="EMBL" id="CP012502">
    <property type="protein sequence ID" value="AOM84193.1"/>
    <property type="molecule type" value="Genomic_DNA"/>
</dbReference>
<dbReference type="Proteomes" id="UP000094463">
    <property type="component" value="Chromosome"/>
</dbReference>
<accession>A0A1D7QYW0</accession>
<feature type="transmembrane region" description="Helical" evidence="1">
    <location>
        <begin position="112"/>
        <end position="133"/>
    </location>
</feature>
<dbReference type="AlphaFoldDB" id="A0A1D7QYW0"/>